<evidence type="ECO:0000313" key="2">
    <source>
        <dbReference type="Proteomes" id="UP000789396"/>
    </source>
</evidence>
<name>A0A9N9K237_9GLOM</name>
<reference evidence="1" key="1">
    <citation type="submission" date="2021-06" db="EMBL/GenBank/DDBJ databases">
        <authorList>
            <person name="Kallberg Y."/>
            <person name="Tangrot J."/>
            <person name="Rosling A."/>
        </authorList>
    </citation>
    <scope>NUCLEOTIDE SEQUENCE</scope>
    <source>
        <strain evidence="1">IN212</strain>
    </source>
</reference>
<organism evidence="1 2">
    <name type="scientific">Racocetra fulgida</name>
    <dbReference type="NCBI Taxonomy" id="60492"/>
    <lineage>
        <taxon>Eukaryota</taxon>
        <taxon>Fungi</taxon>
        <taxon>Fungi incertae sedis</taxon>
        <taxon>Mucoromycota</taxon>
        <taxon>Glomeromycotina</taxon>
        <taxon>Glomeromycetes</taxon>
        <taxon>Diversisporales</taxon>
        <taxon>Gigasporaceae</taxon>
        <taxon>Racocetra</taxon>
    </lineage>
</organism>
<dbReference type="EMBL" id="CAJVPZ010079116">
    <property type="protein sequence ID" value="CAG8806746.1"/>
    <property type="molecule type" value="Genomic_DNA"/>
</dbReference>
<keyword evidence="2" id="KW-1185">Reference proteome</keyword>
<accession>A0A9N9K237</accession>
<evidence type="ECO:0000313" key="1">
    <source>
        <dbReference type="EMBL" id="CAG8806746.1"/>
    </source>
</evidence>
<feature type="non-terminal residue" evidence="1">
    <location>
        <position position="1"/>
    </location>
</feature>
<dbReference type="AlphaFoldDB" id="A0A9N9K237"/>
<protein>
    <submittedName>
        <fullName evidence="1">19124_t:CDS:1</fullName>
    </submittedName>
</protein>
<sequence length="200" mass="22757">WHIGLVASRWYKDNKVGFNFENTLQNPIITFCKDPVLENNSGSISAFDFAHIRQICGGDLYTSILQEITSNRIKYGCAYGMIRKVIDIAILTNLYEKLIGMFQNFLSTKQQTLNNENNNTDSTNYVQVHNPVVSVRKGRLPGRAKSNVEIQDKQVRRYNPLTPNNINNQESEDNMNINQKTCQNCGKKGHNCATCKAKHL</sequence>
<gene>
    <name evidence="1" type="ORF">RFULGI_LOCUS18312</name>
</gene>
<comment type="caution">
    <text evidence="1">The sequence shown here is derived from an EMBL/GenBank/DDBJ whole genome shotgun (WGS) entry which is preliminary data.</text>
</comment>
<dbReference type="Proteomes" id="UP000789396">
    <property type="component" value="Unassembled WGS sequence"/>
</dbReference>
<proteinExistence type="predicted"/>